<proteinExistence type="predicted"/>
<evidence type="ECO:0000313" key="1">
    <source>
        <dbReference type="EMBL" id="DAD98238.1"/>
    </source>
</evidence>
<accession>A0A8S5NU15</accession>
<reference evidence="1" key="1">
    <citation type="journal article" date="2021" name="Proc. Natl. Acad. Sci. U.S.A.">
        <title>A Catalog of Tens of Thousands of Viruses from Human Metagenomes Reveals Hidden Associations with Chronic Diseases.</title>
        <authorList>
            <person name="Tisza M.J."/>
            <person name="Buck C.B."/>
        </authorList>
    </citation>
    <scope>NUCLEOTIDE SEQUENCE</scope>
    <source>
        <strain evidence="1">Ctiu99</strain>
    </source>
</reference>
<organism evidence="1">
    <name type="scientific">Myoviridae sp. ctiu99</name>
    <dbReference type="NCBI Taxonomy" id="2825158"/>
    <lineage>
        <taxon>Viruses</taxon>
        <taxon>Duplodnaviria</taxon>
        <taxon>Heunggongvirae</taxon>
        <taxon>Uroviricota</taxon>
        <taxon>Caudoviricetes</taxon>
    </lineage>
</organism>
<protein>
    <submittedName>
        <fullName evidence="1">Head to tail adaptor</fullName>
    </submittedName>
</protein>
<sequence>MTVDMSVFGIIANASNIRHGDNPEYTKEDFLAMYPQFGAADDAGNPQIPDVVMDAWLKMAQAAISKDRYGDMWAMAMGFFVAHWLTLYLQTAADADAPVGKIISAGLAKGLQTSKSAGDLSVSYDFSIVADDFDGWGTYKYTMFGQQLITLAKMVSMGGMCVW</sequence>
<dbReference type="Pfam" id="PF13262">
    <property type="entry name" value="DUF4054"/>
    <property type="match status" value="1"/>
</dbReference>
<dbReference type="InterPro" id="IPR025127">
    <property type="entry name" value="DUF4054"/>
</dbReference>
<dbReference type="EMBL" id="BK015257">
    <property type="protein sequence ID" value="DAD98238.1"/>
    <property type="molecule type" value="Genomic_DNA"/>
</dbReference>
<name>A0A8S5NU15_9CAUD</name>